<evidence type="ECO:0000256" key="11">
    <source>
        <dbReference type="HAMAP-Rule" id="MF_00315"/>
    </source>
</evidence>
<comment type="catalytic activity">
    <reaction evidence="11">
        <text>D-glyceraldehyde 3-phosphate + pyruvate + H(+) = 1-deoxy-D-xylulose 5-phosphate + CO2</text>
        <dbReference type="Rhea" id="RHEA:12605"/>
        <dbReference type="ChEBI" id="CHEBI:15361"/>
        <dbReference type="ChEBI" id="CHEBI:15378"/>
        <dbReference type="ChEBI" id="CHEBI:16526"/>
        <dbReference type="ChEBI" id="CHEBI:57792"/>
        <dbReference type="ChEBI" id="CHEBI:59776"/>
        <dbReference type="EC" id="2.2.1.7"/>
    </reaction>
</comment>
<feature type="binding site" evidence="11">
    <location>
        <position position="293"/>
    </location>
    <ligand>
        <name>thiamine diphosphate</name>
        <dbReference type="ChEBI" id="CHEBI:58937"/>
    </ligand>
</feature>
<dbReference type="InterPro" id="IPR005475">
    <property type="entry name" value="Transketolase-like_Pyr-bd"/>
</dbReference>
<dbReference type="UniPathway" id="UPA00064">
    <property type="reaction ID" value="UER00091"/>
</dbReference>
<dbReference type="AlphaFoldDB" id="A0A840R1P6"/>
<dbReference type="EMBL" id="JACHHW010000002">
    <property type="protein sequence ID" value="MBB5186476.1"/>
    <property type="molecule type" value="Genomic_DNA"/>
</dbReference>
<dbReference type="Pfam" id="PF13292">
    <property type="entry name" value="DXP_synthase_N"/>
    <property type="match status" value="1"/>
</dbReference>
<dbReference type="PANTHER" id="PTHR43322">
    <property type="entry name" value="1-D-DEOXYXYLULOSE 5-PHOSPHATE SYNTHASE-RELATED"/>
    <property type="match status" value="1"/>
</dbReference>
<evidence type="ECO:0000259" key="12">
    <source>
        <dbReference type="SMART" id="SM00861"/>
    </source>
</evidence>
<keyword evidence="7 11" id="KW-0784">Thiamine biosynthesis</keyword>
<dbReference type="NCBIfam" id="TIGR00204">
    <property type="entry name" value="dxs"/>
    <property type="match status" value="1"/>
</dbReference>
<dbReference type="EC" id="2.2.1.7" evidence="11"/>
<dbReference type="InterPro" id="IPR009014">
    <property type="entry name" value="Transketo_C/PFOR_II"/>
</dbReference>
<comment type="subunit">
    <text evidence="3 11">Homodimer.</text>
</comment>
<comment type="cofactor">
    <cofactor evidence="11">
        <name>Mg(2+)</name>
        <dbReference type="ChEBI" id="CHEBI:18420"/>
    </cofactor>
    <text evidence="11">Binds 1 Mg(2+) ion per subunit.</text>
</comment>
<feature type="binding site" evidence="11">
    <location>
        <position position="185"/>
    </location>
    <ligand>
        <name>thiamine diphosphate</name>
        <dbReference type="ChEBI" id="CHEBI:58937"/>
    </ligand>
</feature>
<evidence type="ECO:0000256" key="4">
    <source>
        <dbReference type="ARBA" id="ARBA00022679"/>
    </source>
</evidence>
<evidence type="ECO:0000256" key="2">
    <source>
        <dbReference type="ARBA" id="ARBA00011081"/>
    </source>
</evidence>
<comment type="caution">
    <text evidence="13">The sequence shown here is derived from an EMBL/GenBank/DDBJ whole genome shotgun (WGS) entry which is preliminary data.</text>
</comment>
<evidence type="ECO:0000256" key="10">
    <source>
        <dbReference type="ARBA" id="ARBA00055605"/>
    </source>
</evidence>
<keyword evidence="14" id="KW-1185">Reference proteome</keyword>
<evidence type="ECO:0000256" key="3">
    <source>
        <dbReference type="ARBA" id="ARBA00011738"/>
    </source>
</evidence>
<evidence type="ECO:0000256" key="9">
    <source>
        <dbReference type="ARBA" id="ARBA00023229"/>
    </source>
</evidence>
<dbReference type="InterPro" id="IPR020826">
    <property type="entry name" value="Transketolase_BS"/>
</dbReference>
<keyword evidence="8 11" id="KW-0786">Thiamine pyrophosphate</keyword>
<dbReference type="CDD" id="cd02007">
    <property type="entry name" value="TPP_DXS"/>
    <property type="match status" value="1"/>
</dbReference>
<dbReference type="GO" id="GO:0000287">
    <property type="term" value="F:magnesium ion binding"/>
    <property type="evidence" value="ECO:0007669"/>
    <property type="project" value="UniProtKB-UniRule"/>
</dbReference>
<dbReference type="SUPFAM" id="SSF52518">
    <property type="entry name" value="Thiamin diphosphate-binding fold (THDP-binding)"/>
    <property type="match status" value="2"/>
</dbReference>
<dbReference type="Gene3D" id="3.40.50.970">
    <property type="match status" value="2"/>
</dbReference>
<evidence type="ECO:0000313" key="14">
    <source>
        <dbReference type="Proteomes" id="UP000536640"/>
    </source>
</evidence>
<evidence type="ECO:0000256" key="5">
    <source>
        <dbReference type="ARBA" id="ARBA00022723"/>
    </source>
</evidence>
<dbReference type="NCBIfam" id="NF003933">
    <property type="entry name" value="PRK05444.2-2"/>
    <property type="match status" value="1"/>
</dbReference>
<dbReference type="HAMAP" id="MF_00315">
    <property type="entry name" value="DXP_synth"/>
    <property type="match status" value="1"/>
</dbReference>
<dbReference type="GO" id="GO:0030976">
    <property type="term" value="F:thiamine pyrophosphate binding"/>
    <property type="evidence" value="ECO:0007669"/>
    <property type="project" value="UniProtKB-UniRule"/>
</dbReference>
<organism evidence="13 14">
    <name type="scientific">Zhongshania antarctica</name>
    <dbReference type="NCBI Taxonomy" id="641702"/>
    <lineage>
        <taxon>Bacteria</taxon>
        <taxon>Pseudomonadati</taxon>
        <taxon>Pseudomonadota</taxon>
        <taxon>Gammaproteobacteria</taxon>
        <taxon>Cellvibrionales</taxon>
        <taxon>Spongiibacteraceae</taxon>
        <taxon>Zhongshania</taxon>
    </lineage>
</organism>
<dbReference type="GO" id="GO:0008661">
    <property type="term" value="F:1-deoxy-D-xylulose-5-phosphate synthase activity"/>
    <property type="evidence" value="ECO:0007669"/>
    <property type="project" value="UniProtKB-UniRule"/>
</dbReference>
<proteinExistence type="inferred from homology"/>
<comment type="similarity">
    <text evidence="2 11">Belongs to the transketolase family. DXPS subfamily.</text>
</comment>
<keyword evidence="4 11" id="KW-0808">Transferase</keyword>
<dbReference type="InterPro" id="IPR005477">
    <property type="entry name" value="Dxylulose-5-P_synthase"/>
</dbReference>
<gene>
    <name evidence="11" type="primary">dxs</name>
    <name evidence="13" type="ORF">HNQ57_000737</name>
</gene>
<dbReference type="InterPro" id="IPR029061">
    <property type="entry name" value="THDP-binding"/>
</dbReference>
<dbReference type="PROSITE" id="PS00802">
    <property type="entry name" value="TRANSKETOLASE_2"/>
    <property type="match status" value="1"/>
</dbReference>
<dbReference type="FunFam" id="3.40.50.920:FF:000002">
    <property type="entry name" value="1-deoxy-D-xylulose-5-phosphate synthase"/>
    <property type="match status" value="1"/>
</dbReference>
<dbReference type="Gene3D" id="3.40.50.920">
    <property type="match status" value="1"/>
</dbReference>
<feature type="binding site" evidence="11">
    <location>
        <position position="84"/>
    </location>
    <ligand>
        <name>thiamine diphosphate</name>
        <dbReference type="ChEBI" id="CHEBI:58937"/>
    </ligand>
</feature>
<comment type="function">
    <text evidence="10 11">Catalyzes the acyloin condensation reaction between C atoms 2 and 3 of pyruvate and glyceraldehyde 3-phosphate to yield 1-deoxy-D-xylulose-5-phosphate (DXP).</text>
</comment>
<evidence type="ECO:0000256" key="8">
    <source>
        <dbReference type="ARBA" id="ARBA00023052"/>
    </source>
</evidence>
<feature type="binding site" evidence="11">
    <location>
        <begin position="157"/>
        <end position="158"/>
    </location>
    <ligand>
        <name>thiamine diphosphate</name>
        <dbReference type="ChEBI" id="CHEBI:58937"/>
    </ligand>
</feature>
<dbReference type="Pfam" id="PF02780">
    <property type="entry name" value="Transketolase_C"/>
    <property type="match status" value="1"/>
</dbReference>
<feature type="binding site" evidence="11">
    <location>
        <position position="156"/>
    </location>
    <ligand>
        <name>Mg(2+)</name>
        <dbReference type="ChEBI" id="CHEBI:18420"/>
    </ligand>
</feature>
<name>A0A840R1P6_9GAMM</name>
<dbReference type="Pfam" id="PF02779">
    <property type="entry name" value="Transket_pyr"/>
    <property type="match status" value="1"/>
</dbReference>
<feature type="domain" description="Transketolase-like pyrimidine-binding" evidence="12">
    <location>
        <begin position="326"/>
        <end position="490"/>
    </location>
</feature>
<evidence type="ECO:0000256" key="6">
    <source>
        <dbReference type="ARBA" id="ARBA00022842"/>
    </source>
</evidence>
<evidence type="ECO:0000313" key="13">
    <source>
        <dbReference type="EMBL" id="MBB5186476.1"/>
    </source>
</evidence>
<dbReference type="SUPFAM" id="SSF52922">
    <property type="entry name" value="TK C-terminal domain-like"/>
    <property type="match status" value="1"/>
</dbReference>
<feature type="binding site" evidence="11">
    <location>
        <position position="185"/>
    </location>
    <ligand>
        <name>Mg(2+)</name>
        <dbReference type="ChEBI" id="CHEBI:18420"/>
    </ligand>
</feature>
<dbReference type="GO" id="GO:0005829">
    <property type="term" value="C:cytosol"/>
    <property type="evidence" value="ECO:0007669"/>
    <property type="project" value="TreeGrafter"/>
</dbReference>
<comment type="cofactor">
    <cofactor evidence="11">
        <name>thiamine diphosphate</name>
        <dbReference type="ChEBI" id="CHEBI:58937"/>
    </cofactor>
    <text evidence="11">Binds 1 thiamine pyrophosphate per subunit.</text>
</comment>
<keyword evidence="5 11" id="KW-0479">Metal-binding</keyword>
<sequence length="636" mass="69437">MFQEIPLTRPATPLLDRIGSPADLRRLDEAELATLALQLREFLLYTVGQTGGHFGAGLGVVELTVALHYIYNTPEDRLVWDVGHQCYPHKILTGRRERMSGMRKAKGLAGFPKREESPYDTFGVGHSSTSISAALGMAIAARQQNIDRHTVAVIGDGAMTAGMAFEAITHATHTGANMLVILNDNQMSISKSTGGLNTYFSRMWASKTYNQIRSGGKSVLKKFPRSATDLAARLEEYMKGMVSPATLFEELGFNYIGPIDGHDLDVLVPTLRNLRELPGPQMLHIRTRKGKGFGPAEEDPVGFHAISKIEPKPGNGQAPIVKPTLAKYQDIFGRWLCDQAEQSPELVAITPAMCEGSGMLDFSERFADRFYDVAIAEQHALTLAAGMACDGLKPVVAIYSTFLQRAYDQLIHDIALQNLDVTFGIDRAGLVGEDGPTHAGAFDLSFLRCIPNMIVMAPADENETRQMLHTAYHYPGPAAVRYPRGTGPGVSIEQDMHLMEIGKGRIQRQGQKIAILSFGTLLASALNAAEELDATVADMRFVKPLDTDLIDALADDHDLLVTLEENVIAGGAGSAVSEYLNQQNRWMPVLQLGLPDVFIDHGKHGQLLCDIGLDDVGIVASIRQRVAQILEFKNTH</sequence>
<dbReference type="GO" id="GO:0019288">
    <property type="term" value="P:isopentenyl diphosphate biosynthetic process, methylerythritol 4-phosphate pathway"/>
    <property type="evidence" value="ECO:0007669"/>
    <property type="project" value="TreeGrafter"/>
</dbReference>
<evidence type="ECO:0000256" key="7">
    <source>
        <dbReference type="ARBA" id="ARBA00022977"/>
    </source>
</evidence>
<dbReference type="CDD" id="cd07033">
    <property type="entry name" value="TPP_PYR_DXS_TK_like"/>
    <property type="match status" value="1"/>
</dbReference>
<protein>
    <recommendedName>
        <fullName evidence="11">1-deoxy-D-xylulose-5-phosphate synthase</fullName>
        <ecNumber evidence="11">2.2.1.7</ecNumber>
    </recommendedName>
    <alternativeName>
        <fullName evidence="11">1-deoxyxylulose-5-phosphate synthase</fullName>
        <shortName evidence="11">DXP synthase</shortName>
        <shortName evidence="11">DXPS</shortName>
    </alternativeName>
</protein>
<reference evidence="13 14" key="1">
    <citation type="submission" date="2020-08" db="EMBL/GenBank/DDBJ databases">
        <title>Genomic Encyclopedia of Type Strains, Phase IV (KMG-IV): sequencing the most valuable type-strain genomes for metagenomic binning, comparative biology and taxonomic classification.</title>
        <authorList>
            <person name="Goeker M."/>
        </authorList>
    </citation>
    <scope>NUCLEOTIDE SEQUENCE [LARGE SCALE GENOMIC DNA]</scope>
    <source>
        <strain evidence="13 14">DSM 25701</strain>
    </source>
</reference>
<keyword evidence="6 11" id="KW-0460">Magnesium</keyword>
<dbReference type="PANTHER" id="PTHR43322:SF5">
    <property type="entry name" value="1-DEOXY-D-XYLULOSE-5-PHOSPHATE SYNTHASE, CHLOROPLASTIC"/>
    <property type="match status" value="1"/>
</dbReference>
<dbReference type="GO" id="GO:0009228">
    <property type="term" value="P:thiamine biosynthetic process"/>
    <property type="evidence" value="ECO:0007669"/>
    <property type="project" value="UniProtKB-UniRule"/>
</dbReference>
<keyword evidence="9 11" id="KW-0414">Isoprene biosynthesis</keyword>
<dbReference type="Proteomes" id="UP000536640">
    <property type="component" value="Unassembled WGS sequence"/>
</dbReference>
<dbReference type="InterPro" id="IPR033248">
    <property type="entry name" value="Transketolase_C"/>
</dbReference>
<accession>A0A840R1P6</accession>
<feature type="binding site" evidence="11">
    <location>
        <begin position="125"/>
        <end position="127"/>
    </location>
    <ligand>
        <name>thiamine diphosphate</name>
        <dbReference type="ChEBI" id="CHEBI:58937"/>
    </ligand>
</feature>
<dbReference type="FunFam" id="3.40.50.970:FF:000005">
    <property type="entry name" value="1-deoxy-D-xylulose-5-phosphate synthase"/>
    <property type="match status" value="1"/>
</dbReference>
<dbReference type="GO" id="GO:0016114">
    <property type="term" value="P:terpenoid biosynthetic process"/>
    <property type="evidence" value="ECO:0007669"/>
    <property type="project" value="UniProtKB-UniRule"/>
</dbReference>
<evidence type="ECO:0000256" key="1">
    <source>
        <dbReference type="ARBA" id="ARBA00004980"/>
    </source>
</evidence>
<feature type="binding site" evidence="11">
    <location>
        <position position="377"/>
    </location>
    <ligand>
        <name>thiamine diphosphate</name>
        <dbReference type="ChEBI" id="CHEBI:58937"/>
    </ligand>
</feature>
<comment type="pathway">
    <text evidence="1 11">Metabolic intermediate biosynthesis; 1-deoxy-D-xylulose 5-phosphate biosynthesis; 1-deoxy-D-xylulose 5-phosphate from D-glyceraldehyde 3-phosphate and pyruvate: step 1/1.</text>
</comment>
<dbReference type="SMART" id="SM00861">
    <property type="entry name" value="Transket_pyr"/>
    <property type="match status" value="1"/>
</dbReference>
<dbReference type="RefSeq" id="WP_184461267.1">
    <property type="nucleotide sequence ID" value="NZ_JACHHW010000002.1"/>
</dbReference>